<dbReference type="Pfam" id="PF03061">
    <property type="entry name" value="4HBT"/>
    <property type="match status" value="1"/>
</dbReference>
<dbReference type="Gene3D" id="3.10.129.10">
    <property type="entry name" value="Hotdog Thioesterase"/>
    <property type="match status" value="1"/>
</dbReference>
<dbReference type="RefSeq" id="WP_310301830.1">
    <property type="nucleotide sequence ID" value="NZ_BAAAPS010000008.1"/>
</dbReference>
<accession>A0ABU2BV66</accession>
<keyword evidence="5" id="KW-1185">Reference proteome</keyword>
<reference evidence="4 5" key="1">
    <citation type="submission" date="2023-07" db="EMBL/GenBank/DDBJ databases">
        <title>Sequencing the genomes of 1000 actinobacteria strains.</title>
        <authorList>
            <person name="Klenk H.-P."/>
        </authorList>
    </citation>
    <scope>NUCLEOTIDE SEQUENCE [LARGE SCALE GENOMIC DNA]</scope>
    <source>
        <strain evidence="4 5">DSM 19426</strain>
    </source>
</reference>
<proteinExistence type="predicted"/>
<evidence type="ECO:0000256" key="1">
    <source>
        <dbReference type="PROSITE-ProRule" id="PRU01106"/>
    </source>
</evidence>
<name>A0ABU2BV66_9ACTN</name>
<feature type="domain" description="HotDog ACOT-type" evidence="3">
    <location>
        <begin position="3"/>
        <end position="127"/>
    </location>
</feature>
<dbReference type="GO" id="GO:0047459">
    <property type="term" value="F:3-aminobutyryl-CoA ammonia-lyase activity"/>
    <property type="evidence" value="ECO:0007669"/>
    <property type="project" value="UniProtKB-EC"/>
</dbReference>
<organism evidence="4 5">
    <name type="scientific">Nocardioides marmoribigeumensis</name>
    <dbReference type="NCBI Taxonomy" id="433649"/>
    <lineage>
        <taxon>Bacteria</taxon>
        <taxon>Bacillati</taxon>
        <taxon>Actinomycetota</taxon>
        <taxon>Actinomycetes</taxon>
        <taxon>Propionibacteriales</taxon>
        <taxon>Nocardioidaceae</taxon>
        <taxon>Nocardioides</taxon>
    </lineage>
</organism>
<keyword evidence="1" id="KW-0378">Hydrolase</keyword>
<dbReference type="EMBL" id="JAVDYG010000001">
    <property type="protein sequence ID" value="MDR7362522.1"/>
    <property type="molecule type" value="Genomic_DNA"/>
</dbReference>
<protein>
    <submittedName>
        <fullName evidence="4">3-aminobutyryl-CoA ammonia-lyase</fullName>
        <ecNumber evidence="4">4.3.1.14</ecNumber>
    </submittedName>
</protein>
<evidence type="ECO:0000256" key="2">
    <source>
        <dbReference type="SAM" id="MobiDB-lite"/>
    </source>
</evidence>
<dbReference type="PROSITE" id="PS51770">
    <property type="entry name" value="HOTDOG_ACOT"/>
    <property type="match status" value="1"/>
</dbReference>
<dbReference type="InterPro" id="IPR006683">
    <property type="entry name" value="Thioestr_dom"/>
</dbReference>
<gene>
    <name evidence="4" type="ORF">J2S63_002075</name>
</gene>
<dbReference type="SUPFAM" id="SSF54637">
    <property type="entry name" value="Thioesterase/thiol ester dehydrase-isomerase"/>
    <property type="match status" value="1"/>
</dbReference>
<evidence type="ECO:0000313" key="5">
    <source>
        <dbReference type="Proteomes" id="UP001183648"/>
    </source>
</evidence>
<evidence type="ECO:0000313" key="4">
    <source>
        <dbReference type="EMBL" id="MDR7362522.1"/>
    </source>
</evidence>
<dbReference type="Proteomes" id="UP001183648">
    <property type="component" value="Unassembled WGS sequence"/>
</dbReference>
<keyword evidence="4" id="KW-0456">Lyase</keyword>
<feature type="compositionally biased region" description="Polar residues" evidence="2">
    <location>
        <begin position="134"/>
        <end position="143"/>
    </location>
</feature>
<dbReference type="EC" id="4.3.1.14" evidence="4"/>
<dbReference type="InterPro" id="IPR033120">
    <property type="entry name" value="HOTDOG_ACOT"/>
</dbReference>
<feature type="region of interest" description="Disordered" evidence="2">
    <location>
        <begin position="120"/>
        <end position="152"/>
    </location>
</feature>
<dbReference type="InterPro" id="IPR029069">
    <property type="entry name" value="HotDog_dom_sf"/>
</dbReference>
<sequence length="152" mass="16549">MTTRARAWVRMRMTPGDARYAGDLVDGGRIMQLFSDLATELSIMLDGDEGLFCAYDSVEFLAPLHSGDFIEAEGVVTRVGNTSRQMAFEARRRIRPSPDHGPTAAEVLAEPELLARASGTVVVPADRQRLRPTVPSSNGSDPAQSPPEEAHR</sequence>
<comment type="caution">
    <text evidence="4">The sequence shown here is derived from an EMBL/GenBank/DDBJ whole genome shotgun (WGS) entry which is preliminary data.</text>
</comment>
<evidence type="ECO:0000259" key="3">
    <source>
        <dbReference type="PROSITE" id="PS51770"/>
    </source>
</evidence>